<keyword evidence="2" id="KW-0472">Membrane</keyword>
<dbReference type="GO" id="GO:0006355">
    <property type="term" value="P:regulation of DNA-templated transcription"/>
    <property type="evidence" value="ECO:0007669"/>
    <property type="project" value="InterPro"/>
</dbReference>
<proteinExistence type="predicted"/>
<evidence type="ECO:0000313" key="3">
    <source>
        <dbReference type="EMBL" id="MBC2872695.1"/>
    </source>
</evidence>
<comment type="caution">
    <text evidence="3">The sequence shown here is derived from an EMBL/GenBank/DDBJ whole genome shotgun (WGS) entry which is preliminary data.</text>
</comment>
<accession>A0A923J9F1</accession>
<dbReference type="Pfam" id="PF06667">
    <property type="entry name" value="PspB"/>
    <property type="match status" value="1"/>
</dbReference>
<gene>
    <name evidence="3" type="primary">pspB</name>
    <name evidence="3" type="ORF">H7U18_02655</name>
</gene>
<evidence type="ECO:0000256" key="1">
    <source>
        <dbReference type="SAM" id="Coils"/>
    </source>
</evidence>
<keyword evidence="2" id="KW-1133">Transmembrane helix</keyword>
<dbReference type="Proteomes" id="UP000629923">
    <property type="component" value="Unassembled WGS sequence"/>
</dbReference>
<dbReference type="EMBL" id="JACLQZ010000001">
    <property type="protein sequence ID" value="MBC2872695.1"/>
    <property type="molecule type" value="Genomic_DNA"/>
</dbReference>
<dbReference type="NCBIfam" id="TIGR02976">
    <property type="entry name" value="phageshock_pspB"/>
    <property type="match status" value="1"/>
</dbReference>
<dbReference type="NCBIfam" id="NF006993">
    <property type="entry name" value="PRK09458.1"/>
    <property type="match status" value="1"/>
</dbReference>
<name>A0A923J9F1_KLEPN</name>
<evidence type="ECO:0000256" key="2">
    <source>
        <dbReference type="SAM" id="Phobius"/>
    </source>
</evidence>
<sequence length="90" mass="10507">MARRGVAPRLTPVRSTHEHAFLAIPLTLFVLFVLPVWLWLHYNNRGANGSLTQNEQQRLLQLTDDAKRMRERIQALEAIPDAEHPNWRDK</sequence>
<dbReference type="InterPro" id="IPR009554">
    <property type="entry name" value="Phageshock_PspB"/>
</dbReference>
<protein>
    <submittedName>
        <fullName evidence="3">Envelope stress response membrane protein PspB</fullName>
    </submittedName>
</protein>
<reference evidence="3" key="1">
    <citation type="submission" date="2020-08" db="EMBL/GenBank/DDBJ databases">
        <title>Tigecycline and colistin resistance in Klebsiella pneumoniae.</title>
        <authorList>
            <person name="Ramesh N."/>
            <person name="Shanthini T."/>
            <person name="Prasanth M."/>
            <person name="Senthilkumar N."/>
            <person name="Meesala Krishna M."/>
            <person name="Guruswami G."/>
        </authorList>
    </citation>
    <scope>NUCLEOTIDE SEQUENCE</scope>
    <source>
        <strain evidence="3">SHM 84C</strain>
    </source>
</reference>
<organism evidence="3 4">
    <name type="scientific">Klebsiella pneumoniae</name>
    <dbReference type="NCBI Taxonomy" id="573"/>
    <lineage>
        <taxon>Bacteria</taxon>
        <taxon>Pseudomonadati</taxon>
        <taxon>Pseudomonadota</taxon>
        <taxon>Gammaproteobacteria</taxon>
        <taxon>Enterobacterales</taxon>
        <taxon>Enterobacteriaceae</taxon>
        <taxon>Klebsiella/Raoultella group</taxon>
        <taxon>Klebsiella</taxon>
        <taxon>Klebsiella pneumoniae complex</taxon>
    </lineage>
</organism>
<feature type="coiled-coil region" evidence="1">
    <location>
        <begin position="52"/>
        <end position="79"/>
    </location>
</feature>
<keyword evidence="2" id="KW-0812">Transmembrane</keyword>
<evidence type="ECO:0000313" key="4">
    <source>
        <dbReference type="Proteomes" id="UP000629923"/>
    </source>
</evidence>
<feature type="transmembrane region" description="Helical" evidence="2">
    <location>
        <begin position="20"/>
        <end position="40"/>
    </location>
</feature>
<dbReference type="GO" id="GO:0009271">
    <property type="term" value="P:phage shock"/>
    <property type="evidence" value="ECO:0007669"/>
    <property type="project" value="InterPro"/>
</dbReference>
<keyword evidence="1" id="KW-0175">Coiled coil</keyword>
<dbReference type="AlphaFoldDB" id="A0A923J9F1"/>